<feature type="region of interest" description="Disordered" evidence="2">
    <location>
        <begin position="476"/>
        <end position="496"/>
    </location>
</feature>
<feature type="compositionally biased region" description="Low complexity" evidence="2">
    <location>
        <begin position="476"/>
        <end position="486"/>
    </location>
</feature>
<dbReference type="SMART" id="SM00320">
    <property type="entry name" value="WD40"/>
    <property type="match status" value="2"/>
</dbReference>
<proteinExistence type="predicted"/>
<dbReference type="PROSITE" id="PS50082">
    <property type="entry name" value="WD_REPEATS_2"/>
    <property type="match status" value="1"/>
</dbReference>
<accession>A0A427YQZ4</accession>
<evidence type="ECO:0000313" key="3">
    <source>
        <dbReference type="EMBL" id="RSH93502.1"/>
    </source>
</evidence>
<feature type="repeat" description="WD" evidence="1">
    <location>
        <begin position="1293"/>
        <end position="1327"/>
    </location>
</feature>
<dbReference type="PANTHER" id="PTHR44099:SF4">
    <property type="entry name" value="RABCONNECTIN-3B, ISOFORM A"/>
    <property type="match status" value="1"/>
</dbReference>
<dbReference type="SUPFAM" id="SSF50969">
    <property type="entry name" value="YVTN repeat-like/Quinoprotein amine dehydrogenase"/>
    <property type="match status" value="1"/>
</dbReference>
<keyword evidence="1" id="KW-0853">WD repeat</keyword>
<dbReference type="PANTHER" id="PTHR44099">
    <property type="entry name" value="RABCONNECTIN-3B, ISOFORM A"/>
    <property type="match status" value="1"/>
</dbReference>
<dbReference type="InterPro" id="IPR011044">
    <property type="entry name" value="Quino_amine_DH_bsu"/>
</dbReference>
<dbReference type="Pfam" id="PF00400">
    <property type="entry name" value="WD40"/>
    <property type="match status" value="2"/>
</dbReference>
<feature type="region of interest" description="Disordered" evidence="2">
    <location>
        <begin position="239"/>
        <end position="258"/>
    </location>
</feature>
<keyword evidence="4" id="KW-1185">Reference proteome</keyword>
<protein>
    <submittedName>
        <fullName evidence="3">Uncharacterized protein</fullName>
    </submittedName>
</protein>
<organism evidence="3 4">
    <name type="scientific">Saitozyma podzolica</name>
    <dbReference type="NCBI Taxonomy" id="1890683"/>
    <lineage>
        <taxon>Eukaryota</taxon>
        <taxon>Fungi</taxon>
        <taxon>Dikarya</taxon>
        <taxon>Basidiomycota</taxon>
        <taxon>Agaricomycotina</taxon>
        <taxon>Tremellomycetes</taxon>
        <taxon>Tremellales</taxon>
        <taxon>Trimorphomycetaceae</taxon>
        <taxon>Saitozyma</taxon>
    </lineage>
</organism>
<dbReference type="Gene3D" id="2.130.10.10">
    <property type="entry name" value="YVTN repeat-like/Quinoprotein amine dehydrogenase"/>
    <property type="match status" value="2"/>
</dbReference>
<dbReference type="InterPro" id="IPR049916">
    <property type="entry name" value="WDR72-like"/>
</dbReference>
<feature type="region of interest" description="Disordered" evidence="2">
    <location>
        <begin position="174"/>
        <end position="202"/>
    </location>
</feature>
<feature type="region of interest" description="Disordered" evidence="2">
    <location>
        <begin position="444"/>
        <end position="464"/>
    </location>
</feature>
<dbReference type="InterPro" id="IPR015943">
    <property type="entry name" value="WD40/YVTN_repeat-like_dom_sf"/>
</dbReference>
<gene>
    <name evidence="3" type="ORF">EHS25_007858</name>
</gene>
<dbReference type="GO" id="GO:0005737">
    <property type="term" value="C:cytoplasm"/>
    <property type="evidence" value="ECO:0007669"/>
    <property type="project" value="TreeGrafter"/>
</dbReference>
<comment type="caution">
    <text evidence="3">The sequence shown here is derived from an EMBL/GenBank/DDBJ whole genome shotgun (WGS) entry which is preliminary data.</text>
</comment>
<reference evidence="3 4" key="1">
    <citation type="submission" date="2018-11" db="EMBL/GenBank/DDBJ databases">
        <title>Genome sequence of Saitozyma podzolica DSM 27192.</title>
        <authorList>
            <person name="Aliyu H."/>
            <person name="Gorte O."/>
            <person name="Ochsenreither K."/>
        </authorList>
    </citation>
    <scope>NUCLEOTIDE SEQUENCE [LARGE SCALE GENOMIC DNA]</scope>
    <source>
        <strain evidence="3 4">DSM 27192</strain>
    </source>
</reference>
<dbReference type="EMBL" id="RSCD01000004">
    <property type="protein sequence ID" value="RSH93502.1"/>
    <property type="molecule type" value="Genomic_DNA"/>
</dbReference>
<evidence type="ECO:0000256" key="1">
    <source>
        <dbReference type="PROSITE-ProRule" id="PRU00221"/>
    </source>
</evidence>
<sequence length="1396" mass="151731">MESRPCYPYDRLTSSRGRSPLLQPIRRRDQLVGWLLRVLTTPYGSRLSNHMITDCLGNLLNPLGTSSHDHHFPYTRRVHYFLTCSPDPPISSPERLLRFGLWTIQSSFIRVIHSHICIGKSASDLRLLSAGIIDPYTHLRAELRDHLREQCVDQREEDERHALGLGIAGLGRRGLPGVHGKEEVGEHSGLSSPKSTTSTESNRTIGGRLLAWGRGDAEGASGSGGMDVKDRIQEVEVEREMEREVREEEKEKEDQRVVERARKTPVHTPGEEREQGFRDLQGAARPAMTRVVLPSPVRGKIVCLKVFEDVGLCVLRDNGLLDIISLATLQTTASFDLETPEELASNVASSSKSSLRVTQSWQWRGVHCAKSDETTLLVAHGLGWPCGVPTPNSDVTRVVVLRYAPQPGILARLELPGEGDVAVEGNPNGSYLLHATPSSLTSYPILFPSPPSGPSSRHETPRASPAIRSVSAVAPYPAVPPGAAHPGDPKPHDQEPLLRRNRSLASVREVAENPPHDKDKDKEKGFAKFLAARRADWQSGASKGQKDTPEAPHVGLGEGVEVQRDGYGEWESIKLRDNGEGAGISRGEVADTLSVYTKASRDETSRQKISYECRNVIPHVTTCDVHDTALLFGNQEGLFSADLRAESFNAIQQIKWDENANRGVDPVEALHPLDLGSVVVVNKSSNIARRGFASVLLGSAKDDVDVEAAETDGSDSAVTCIRTCKLPNGALGVAAGDEDGVIRLWDAKSFELQGSWTLFAYPVCSITLLDMAEAGVLRGSIFCTSLAGTVGVVSLSGMEQLFAIPAARGPLRKVFMGGKDIMLTYANGKARVWNVETMEFRRSTGLDAAEDMLQSGEWAEVRLDGDRESEKRPLSSLPAVPIAHTDLGRLITLDLRQLGGWLNSAGLNSSHSPLATLRSLLSVFLTFGVDEAIDRICVEELGINKPTLSSTLGTLETVGSSSLAYAEGLAAWQVSSAMTGLRQLVIITLLRPFLDSPDHERWAAEIIAFYTASLPAAIIDSELDFFAAYYLDSAPDVHQAAKMLFAARLDRMIESEIEAVVLARQEDLPSLQAPGAQETAIAAAALTMIGGMALHNALKAVSDSLSIFLNDPSSPHLGLAIELTSKGFTTWQSYIDPMELLRRLFFLSTHNPPSDTPSGGANLAAQARLAVLHVASSNPALFMSTLSMDILDAKSAEGRKSIMKLCVFMARKKPQVLEHSLPKIAEAVVKSLDPNVGKMREDVWQAATVILNELVLAFSTIDFNSGTQKLAVGTHEGAVVMFDLKSASRLYVLEPHRRAVSAVSFSPDGRRLITVSLDEGDVTVWKVGSSISGFFNVGGPPRQGGDKGEPFKRIEFMRADDGPLESTTALSDIRIEWPGPRQARVMIRETALTFET</sequence>
<dbReference type="Proteomes" id="UP000279259">
    <property type="component" value="Unassembled WGS sequence"/>
</dbReference>
<feature type="compositionally biased region" description="Basic and acidic residues" evidence="2">
    <location>
        <begin position="487"/>
        <end position="496"/>
    </location>
</feature>
<dbReference type="InterPro" id="IPR001680">
    <property type="entry name" value="WD40_rpt"/>
</dbReference>
<dbReference type="STRING" id="1890683.A0A427YQZ4"/>
<dbReference type="OrthoDB" id="338622at2759"/>
<name>A0A427YQZ4_9TREE</name>
<evidence type="ECO:0000313" key="4">
    <source>
        <dbReference type="Proteomes" id="UP000279259"/>
    </source>
</evidence>
<evidence type="ECO:0000256" key="2">
    <source>
        <dbReference type="SAM" id="MobiDB-lite"/>
    </source>
</evidence>
<feature type="compositionally biased region" description="Polar residues" evidence="2">
    <location>
        <begin position="189"/>
        <end position="202"/>
    </location>
</feature>